<proteinExistence type="predicted"/>
<gene>
    <name evidence="4" type="ORF">EK386_00625</name>
</gene>
<dbReference type="GO" id="GO:0009986">
    <property type="term" value="C:cell surface"/>
    <property type="evidence" value="ECO:0007669"/>
    <property type="project" value="UniProtKB-SubCell"/>
</dbReference>
<keyword evidence="2" id="KW-0178">Competence</keyword>
<dbReference type="RefSeq" id="WP_126657074.1">
    <property type="nucleotide sequence ID" value="NZ_RYYR01000001.1"/>
</dbReference>
<evidence type="ECO:0000256" key="3">
    <source>
        <dbReference type="SAM" id="Phobius"/>
    </source>
</evidence>
<keyword evidence="3" id="KW-0472">Membrane</keyword>
<evidence type="ECO:0000313" key="4">
    <source>
        <dbReference type="EMBL" id="RUL56959.1"/>
    </source>
</evidence>
<name>A0A3S0QS54_9BACI</name>
<comment type="caution">
    <text evidence="4">The sequence shown here is derived from an EMBL/GenBank/DDBJ whole genome shotgun (WGS) entry which is preliminary data.</text>
</comment>
<sequence length="105" mass="12126">MLNYKGITLVETLLTLVILFTIASTLIPLSYRMYSTLYNKQLELYASETAYEAAKVILHENHFSGVNTIDHNQFNWDYDGEKICVEFKNLNGERKKCISQIGEIE</sequence>
<evidence type="ECO:0008006" key="6">
    <source>
        <dbReference type="Google" id="ProtNLM"/>
    </source>
</evidence>
<dbReference type="GO" id="GO:0030420">
    <property type="term" value="P:establishment of competence for transformation"/>
    <property type="evidence" value="ECO:0007669"/>
    <property type="project" value="UniProtKB-KW"/>
</dbReference>
<evidence type="ECO:0000256" key="2">
    <source>
        <dbReference type="ARBA" id="ARBA00023287"/>
    </source>
</evidence>
<protein>
    <recommendedName>
        <fullName evidence="6">Type II secretion system protein</fullName>
    </recommendedName>
</protein>
<keyword evidence="3" id="KW-1133">Transmembrane helix</keyword>
<dbReference type="AlphaFoldDB" id="A0A3S0QS54"/>
<reference evidence="4 5" key="1">
    <citation type="submission" date="2018-12" db="EMBL/GenBank/DDBJ databases">
        <title>Lysinibacillus antri sp. nov., isolated from a cave soil.</title>
        <authorList>
            <person name="Narsing Rao M.P."/>
            <person name="Zhang H."/>
            <person name="Dong Z.-Y."/>
            <person name="Niu X.-K."/>
            <person name="Zhang K."/>
            <person name="Fang B.-Z."/>
            <person name="Kang Y.-Q."/>
            <person name="Xiao M."/>
            <person name="Li W.-J."/>
        </authorList>
    </citation>
    <scope>NUCLEOTIDE SEQUENCE [LARGE SCALE GENOMIC DNA]</scope>
    <source>
        <strain evidence="4 5">SYSU K30002</strain>
    </source>
</reference>
<dbReference type="Proteomes" id="UP000287910">
    <property type="component" value="Unassembled WGS sequence"/>
</dbReference>
<organism evidence="4 5">
    <name type="scientific">Lysinibacillus antri</name>
    <dbReference type="NCBI Taxonomy" id="2498145"/>
    <lineage>
        <taxon>Bacteria</taxon>
        <taxon>Bacillati</taxon>
        <taxon>Bacillota</taxon>
        <taxon>Bacilli</taxon>
        <taxon>Bacillales</taxon>
        <taxon>Bacillaceae</taxon>
        <taxon>Lysinibacillus</taxon>
    </lineage>
</organism>
<evidence type="ECO:0000313" key="5">
    <source>
        <dbReference type="Proteomes" id="UP000287910"/>
    </source>
</evidence>
<dbReference type="EMBL" id="RYYR01000001">
    <property type="protein sequence ID" value="RUL56959.1"/>
    <property type="molecule type" value="Genomic_DNA"/>
</dbReference>
<accession>A0A3S0QS54</accession>
<keyword evidence="5" id="KW-1185">Reference proteome</keyword>
<keyword evidence="3" id="KW-0812">Transmembrane</keyword>
<evidence type="ECO:0000256" key="1">
    <source>
        <dbReference type="ARBA" id="ARBA00004241"/>
    </source>
</evidence>
<dbReference type="InterPro" id="IPR012902">
    <property type="entry name" value="N_methyl_site"/>
</dbReference>
<dbReference type="PROSITE" id="PS00409">
    <property type="entry name" value="PROKAR_NTER_METHYL"/>
    <property type="match status" value="1"/>
</dbReference>
<feature type="transmembrane region" description="Helical" evidence="3">
    <location>
        <begin position="12"/>
        <end position="31"/>
    </location>
</feature>
<comment type="subcellular location">
    <subcellularLocation>
        <location evidence="1">Cell surface</location>
    </subcellularLocation>
</comment>